<feature type="transmembrane region" description="Helical" evidence="2">
    <location>
        <begin position="611"/>
        <end position="629"/>
    </location>
</feature>
<evidence type="ECO:0000256" key="1">
    <source>
        <dbReference type="SAM" id="MobiDB-lite"/>
    </source>
</evidence>
<accession>A0A7J6M0D3</accession>
<comment type="caution">
    <text evidence="3">The sequence shown here is derived from an EMBL/GenBank/DDBJ whole genome shotgun (WGS) entry which is preliminary data.</text>
</comment>
<feature type="transmembrane region" description="Helical" evidence="2">
    <location>
        <begin position="243"/>
        <end position="265"/>
    </location>
</feature>
<feature type="transmembrane region" description="Helical" evidence="2">
    <location>
        <begin position="148"/>
        <end position="170"/>
    </location>
</feature>
<keyword evidence="2" id="KW-0472">Membrane</keyword>
<dbReference type="AlphaFoldDB" id="A0A7J6M0D3"/>
<proteinExistence type="predicted"/>
<evidence type="ECO:0000313" key="4">
    <source>
        <dbReference type="Proteomes" id="UP000591131"/>
    </source>
</evidence>
<name>A0A7J6M0D3_PERCH</name>
<reference evidence="3 4" key="1">
    <citation type="submission" date="2020-04" db="EMBL/GenBank/DDBJ databases">
        <title>Perkinsus chesapeaki whole genome sequence.</title>
        <authorList>
            <person name="Bogema D.R."/>
        </authorList>
    </citation>
    <scope>NUCLEOTIDE SEQUENCE [LARGE SCALE GENOMIC DNA]</scope>
    <source>
        <strain evidence="3">ATCC PRA-425</strain>
    </source>
</reference>
<feature type="compositionally biased region" description="Basic and acidic residues" evidence="1">
    <location>
        <begin position="415"/>
        <end position="426"/>
    </location>
</feature>
<feature type="transmembrane region" description="Helical" evidence="2">
    <location>
        <begin position="277"/>
        <end position="295"/>
    </location>
</feature>
<protein>
    <submittedName>
        <fullName evidence="3">Uncharacterized protein</fullName>
    </submittedName>
</protein>
<feature type="compositionally biased region" description="Basic and acidic residues" evidence="1">
    <location>
        <begin position="505"/>
        <end position="523"/>
    </location>
</feature>
<evidence type="ECO:0000256" key="2">
    <source>
        <dbReference type="SAM" id="Phobius"/>
    </source>
</evidence>
<feature type="transmembrane region" description="Helical" evidence="2">
    <location>
        <begin position="635"/>
        <end position="653"/>
    </location>
</feature>
<organism evidence="3 4">
    <name type="scientific">Perkinsus chesapeaki</name>
    <name type="common">Clam parasite</name>
    <name type="synonym">Perkinsus andrewsi</name>
    <dbReference type="NCBI Taxonomy" id="330153"/>
    <lineage>
        <taxon>Eukaryota</taxon>
        <taxon>Sar</taxon>
        <taxon>Alveolata</taxon>
        <taxon>Perkinsozoa</taxon>
        <taxon>Perkinsea</taxon>
        <taxon>Perkinsida</taxon>
        <taxon>Perkinsidae</taxon>
        <taxon>Perkinsus</taxon>
    </lineage>
</organism>
<feature type="region of interest" description="Disordered" evidence="1">
    <location>
        <begin position="376"/>
        <end position="528"/>
    </location>
</feature>
<feature type="transmembrane region" description="Helical" evidence="2">
    <location>
        <begin position="114"/>
        <end position="136"/>
    </location>
</feature>
<gene>
    <name evidence="3" type="ORF">FOL47_004827</name>
</gene>
<keyword evidence="2" id="KW-0812">Transmembrane</keyword>
<sequence length="708" mass="79036">MRLGEPSSHNDPPIAAPHTQQAATPAPNGMQTAATGESPKEEPLPQELPPIVLDNKAKSPLLMAADITTAVLETSQKRVAAVLTKTRERLLDFPEFSDDLSDALISDKIPHAQLYQTALIACLVPLVSMVPFLIPISGPLNLPLLEWLPVLSLLCFQCCFMFAPWANRFLSNVWGDNSVKKYFQIGCVAAAWQLLWLGIIPYFTPYWPLPMMPLIGCATILAIVFMIYFSLPLEMRVLTSSRFRILGVLLSVGSCIVVFGISYPFLFFVSSKTAGDIRLLVGSFFYVFRAIFERVSKHFAKKYCIDCYPMIVLFAMYAYEFFISSVISSVKQLSVAILLIGLDLLENAYYLLCIFRARQSMPARGDICPALLKDDMSDQGHQKSCREKERNASTRNKDTEQSNNPPAATPMECASEAKKSAHRGDRQTSQPGELVELKPNLLEAPGGIHGDSNSRRQSSRSSIPTTAASVHDFHAVHLPEPVGSREVDNPDIPKQSESWPEEVPSEEKQAARDMRRGSHESSRSSRRGSLLELIGDAVTGMNPKMLVEMADGGSKRSLCIVSIAICKEVVEILAPLHYLLCSLMIRTFNSKLHDSLWNVTDEEYRDGLIRLVIDILAEGLLFALLVYFIQRWLGISVILIALRLSHLFFWPFIGMQVCLMTHYIDLQYTNAGMSFSFDFEWVGEKSSNVTWHGGYCYTFGNETIEEAC</sequence>
<dbReference type="Proteomes" id="UP000591131">
    <property type="component" value="Unassembled WGS sequence"/>
</dbReference>
<dbReference type="OrthoDB" id="443546at2759"/>
<evidence type="ECO:0000313" key="3">
    <source>
        <dbReference type="EMBL" id="KAF4665008.1"/>
    </source>
</evidence>
<feature type="compositionally biased region" description="Low complexity" evidence="1">
    <location>
        <begin position="12"/>
        <end position="27"/>
    </location>
</feature>
<keyword evidence="4" id="KW-1185">Reference proteome</keyword>
<feature type="compositionally biased region" description="Basic and acidic residues" evidence="1">
    <location>
        <begin position="471"/>
        <end position="488"/>
    </location>
</feature>
<feature type="transmembrane region" description="Helical" evidence="2">
    <location>
        <begin position="333"/>
        <end position="355"/>
    </location>
</feature>
<dbReference type="EMBL" id="JAAPAO010000273">
    <property type="protein sequence ID" value="KAF4665008.1"/>
    <property type="molecule type" value="Genomic_DNA"/>
</dbReference>
<feature type="transmembrane region" description="Helical" evidence="2">
    <location>
        <begin position="307"/>
        <end position="327"/>
    </location>
</feature>
<feature type="compositionally biased region" description="Basic and acidic residues" evidence="1">
    <location>
        <begin position="376"/>
        <end position="400"/>
    </location>
</feature>
<feature type="transmembrane region" description="Helical" evidence="2">
    <location>
        <begin position="182"/>
        <end position="203"/>
    </location>
</feature>
<keyword evidence="2" id="KW-1133">Transmembrane helix</keyword>
<feature type="transmembrane region" description="Helical" evidence="2">
    <location>
        <begin position="209"/>
        <end position="231"/>
    </location>
</feature>
<feature type="region of interest" description="Disordered" evidence="1">
    <location>
        <begin position="1"/>
        <end position="47"/>
    </location>
</feature>